<feature type="repeat" description="TPR" evidence="1">
    <location>
        <begin position="579"/>
        <end position="612"/>
    </location>
</feature>
<dbReference type="SUPFAM" id="SSF48452">
    <property type="entry name" value="TPR-like"/>
    <property type="match status" value="2"/>
</dbReference>
<keyword evidence="2" id="KW-1133">Transmembrane helix</keyword>
<keyword evidence="2" id="KW-0812">Transmembrane</keyword>
<evidence type="ECO:0000256" key="1">
    <source>
        <dbReference type="PROSITE-ProRule" id="PRU00339"/>
    </source>
</evidence>
<dbReference type="SMART" id="SM00028">
    <property type="entry name" value="TPR"/>
    <property type="match status" value="12"/>
</dbReference>
<dbReference type="Pfam" id="PF13181">
    <property type="entry name" value="TPR_8"/>
    <property type="match status" value="3"/>
</dbReference>
<feature type="repeat" description="TPR" evidence="1">
    <location>
        <begin position="437"/>
        <end position="470"/>
    </location>
</feature>
<dbReference type="InterPro" id="IPR011990">
    <property type="entry name" value="TPR-like_helical_dom_sf"/>
</dbReference>
<gene>
    <name evidence="3" type="ORF">B2904_orf808</name>
</gene>
<dbReference type="KEGG" id="bpj:B2904_orf808"/>
<feature type="repeat" description="TPR" evidence="1">
    <location>
        <begin position="332"/>
        <end position="365"/>
    </location>
</feature>
<dbReference type="RefSeq" id="WP_014935612.1">
    <property type="nucleotide sequence ID" value="NC_018607.1"/>
</dbReference>
<proteinExistence type="predicted"/>
<feature type="repeat" description="TPR" evidence="1">
    <location>
        <begin position="296"/>
        <end position="329"/>
    </location>
</feature>
<dbReference type="Gene3D" id="1.25.40.10">
    <property type="entry name" value="Tetratricopeptide repeat domain"/>
    <property type="match status" value="6"/>
</dbReference>
<dbReference type="Proteomes" id="UP000007346">
    <property type="component" value="Chromosome"/>
</dbReference>
<feature type="transmembrane region" description="Helical" evidence="2">
    <location>
        <begin position="21"/>
        <end position="43"/>
    </location>
</feature>
<dbReference type="PATRIC" id="fig|1133568.3.peg.804"/>
<feature type="repeat" description="TPR" evidence="1">
    <location>
        <begin position="509"/>
        <end position="542"/>
    </location>
</feature>
<evidence type="ECO:0000256" key="2">
    <source>
        <dbReference type="SAM" id="Phobius"/>
    </source>
</evidence>
<organism evidence="3 4">
    <name type="scientific">Brachyspira pilosicoli B2904</name>
    <dbReference type="NCBI Taxonomy" id="1133568"/>
    <lineage>
        <taxon>Bacteria</taxon>
        <taxon>Pseudomonadati</taxon>
        <taxon>Spirochaetota</taxon>
        <taxon>Spirochaetia</taxon>
        <taxon>Brachyspirales</taxon>
        <taxon>Brachyspiraceae</taxon>
        <taxon>Brachyspira</taxon>
    </lineage>
</organism>
<keyword evidence="1" id="KW-0802">TPR repeat</keyword>
<evidence type="ECO:0000313" key="3">
    <source>
        <dbReference type="EMBL" id="AFR70153.1"/>
    </source>
</evidence>
<name>J9UT51_BRAPL</name>
<dbReference type="Pfam" id="PF13176">
    <property type="entry name" value="TPR_7"/>
    <property type="match status" value="1"/>
</dbReference>
<dbReference type="EMBL" id="CP003490">
    <property type="protein sequence ID" value="AFR70153.1"/>
    <property type="molecule type" value="Genomic_DNA"/>
</dbReference>
<reference evidence="3 4" key="1">
    <citation type="journal article" date="2012" name="BMC Genomics">
        <title>Comparative genomics of Brachyspira pilosicoli strains: genome rearrangements, reductions and correlation of genetic compliment with phenotypic diversity.</title>
        <authorList>
            <person name="Mappley L.J."/>
            <person name="Black M.L."/>
            <person name="Abuoun M."/>
            <person name="Darby A.C."/>
            <person name="Woodward M.J."/>
            <person name="Parkhill J."/>
            <person name="Turner A.K."/>
            <person name="Bellgard M.I."/>
            <person name="La T."/>
            <person name="Phillips N.D."/>
            <person name="La Ragione R.M."/>
            <person name="Hampson D.J."/>
        </authorList>
    </citation>
    <scope>NUCLEOTIDE SEQUENCE [LARGE SCALE GENOMIC DNA]</scope>
    <source>
        <strain evidence="3">B2904</strain>
    </source>
</reference>
<dbReference type="InterPro" id="IPR019734">
    <property type="entry name" value="TPR_rpt"/>
</dbReference>
<dbReference type="HOGENOM" id="CLU_529630_0_0_12"/>
<dbReference type="Pfam" id="PF13432">
    <property type="entry name" value="TPR_16"/>
    <property type="match status" value="2"/>
</dbReference>
<accession>J9UT51</accession>
<keyword evidence="2" id="KW-0472">Membrane</keyword>
<dbReference type="PROSITE" id="PS50005">
    <property type="entry name" value="TPR"/>
    <property type="match status" value="6"/>
</dbReference>
<dbReference type="AlphaFoldDB" id="J9UT51"/>
<feature type="repeat" description="TPR" evidence="1">
    <location>
        <begin position="125"/>
        <end position="158"/>
    </location>
</feature>
<evidence type="ECO:0000313" key="4">
    <source>
        <dbReference type="Proteomes" id="UP000007346"/>
    </source>
</evidence>
<dbReference type="PANTHER" id="PTHR12558">
    <property type="entry name" value="CELL DIVISION CYCLE 16,23,27"/>
    <property type="match status" value="1"/>
</dbReference>
<dbReference type="PANTHER" id="PTHR12558:SF13">
    <property type="entry name" value="CELL DIVISION CYCLE PROTEIN 27 HOMOLOG"/>
    <property type="match status" value="1"/>
</dbReference>
<protein>
    <submittedName>
        <fullName evidence="3">TPR domain-containing protein</fullName>
    </submittedName>
</protein>
<sequence>MQYKKKIYNKKIEKKFQSIRIFVFILSIGALGLISIISLNVAINQGKIRLNPRIVDEYTLAQEYYRKKDYNKAKSILKKEIATTIDPKKEYEANILLGKIYNDTENYEEALRIFSSVSNSLYFDEELKHNIGITYLNMEMYDDALVTFEEALSINSNYVPTLLTIGKFYMDRDLPRLAKGYYERVLKLEENDEAMFNVGIIALNEGMQSLAYDTLSKLVRKSNNEYADMAANVLGDIYVIAGDTDSAIEMYLKSLANSKTQVESVKRLVKVYEQVEDYDSIKKVYEQILYQNPNDINTIIALGNLYEEENDYDKAIKYYYRLSKIKNYTNAYEAIGLLANAYYKGSKLDEAEDNYKKIIMLDKKDDLYKTALERLGDITYRQKSFTASLKYYKEIYTIETNNAIFKPRLGELELYYGNSDRGIKLLENSIKESIGNAFPSRTLAIYYESIGNYNEALNYYNYTLSKYPNDRESLYRAGMLYYRNREYKKANESLLAAANDENNNTFIRETAWKTLATMMEEIRSYNEANSYYRQLVEMSPKVENYMLYGNYCYRRLQYNDAIYAYSEALSMAEEKKEMFDINLALGKCYFRLNELDNAEESYRNALSYNGGDYQAKEGLRQVLNKKIIYINN</sequence>